<dbReference type="InterPro" id="IPR015956">
    <property type="entry name" value="Peniciliin-bd_prot_C_sf"/>
</dbReference>
<feature type="active site" description="Proton acceptor" evidence="13">
    <location>
        <position position="60"/>
    </location>
</feature>
<dbReference type="SUPFAM" id="SSF56601">
    <property type="entry name" value="beta-lactamase/transpeptidase-like"/>
    <property type="match status" value="1"/>
</dbReference>
<sequence length="380" mass="40992">MLAPVIALGAATNAGGAPRIEAAVPAPDAAPIAFLVDVSSGQILMEREADRRFVPASITKVMTLYLAFELIEARKLQLAQTFTVRPETFKEWHNKGSRMFVPKDARISVDDLLMGIAAVSANDGSIILAEGAAGSVDGWVALMNRKARDLGMNNSHFGTPNGWMDEGRTFTTARDLTTLARAIITRHPSKYARYFGREGFKYNNIAQANHDPMIGVVDGADGLKTGFTNEAGYGFLGSAKRNGRRLIMVIAASERPQFRNKAARELIEWGFSAHDIKPLFYKGNEVGFAEVQDGASDRVALLAPGTINATFPAGAPRNVKLTIHYEGPLQAPVAKGERIAELEIQVDGLPPSRVPLMTADDVPKAGTFQRLYNGIAGLIS</sequence>
<evidence type="ECO:0000256" key="6">
    <source>
        <dbReference type="ARBA" id="ARBA00022670"/>
    </source>
</evidence>
<name>A0A6L7GFR0_9SPHN</name>
<dbReference type="Proteomes" id="UP000473531">
    <property type="component" value="Unassembled WGS sequence"/>
</dbReference>
<evidence type="ECO:0000256" key="11">
    <source>
        <dbReference type="ARBA" id="ARBA00023316"/>
    </source>
</evidence>
<gene>
    <name evidence="17" type="ORF">GRI44_05000</name>
</gene>
<accession>A0A6L7GFR0</accession>
<dbReference type="SUPFAM" id="SSF69189">
    <property type="entry name" value="Penicillin-binding protein associated domain"/>
    <property type="match status" value="1"/>
</dbReference>
<evidence type="ECO:0000256" key="3">
    <source>
        <dbReference type="ARBA" id="ARBA00007164"/>
    </source>
</evidence>
<comment type="pathway">
    <text evidence="2">Cell wall biogenesis; peptidoglycan biosynthesis.</text>
</comment>
<evidence type="ECO:0000256" key="8">
    <source>
        <dbReference type="ARBA" id="ARBA00022801"/>
    </source>
</evidence>
<protein>
    <recommendedName>
        <fullName evidence="4">serine-type D-Ala-D-Ala carboxypeptidase</fullName>
        <ecNumber evidence="4">3.4.16.4</ecNumber>
    </recommendedName>
</protein>
<comment type="catalytic activity">
    <reaction evidence="12">
        <text>Preferential cleavage: (Ac)2-L-Lys-D-Ala-|-D-Ala. Also transpeptidation of peptidyl-alanyl moieties that are N-acyl substituents of D-alanine.</text>
        <dbReference type="EC" id="3.4.16.4"/>
    </reaction>
</comment>
<dbReference type="OrthoDB" id="9795979at2"/>
<evidence type="ECO:0000256" key="2">
    <source>
        <dbReference type="ARBA" id="ARBA00004752"/>
    </source>
</evidence>
<evidence type="ECO:0000256" key="4">
    <source>
        <dbReference type="ARBA" id="ARBA00012448"/>
    </source>
</evidence>
<dbReference type="GO" id="GO:0008360">
    <property type="term" value="P:regulation of cell shape"/>
    <property type="evidence" value="ECO:0007669"/>
    <property type="project" value="UniProtKB-KW"/>
</dbReference>
<dbReference type="GO" id="GO:0006508">
    <property type="term" value="P:proteolysis"/>
    <property type="evidence" value="ECO:0007669"/>
    <property type="project" value="UniProtKB-KW"/>
</dbReference>
<dbReference type="AlphaFoldDB" id="A0A6L7GFR0"/>
<evidence type="ECO:0000313" key="17">
    <source>
        <dbReference type="EMBL" id="MXP14104.1"/>
    </source>
</evidence>
<evidence type="ECO:0000256" key="9">
    <source>
        <dbReference type="ARBA" id="ARBA00022960"/>
    </source>
</evidence>
<keyword evidence="10" id="KW-0573">Peptidoglycan synthesis</keyword>
<feature type="active site" description="Acyl-ester intermediate" evidence="13">
    <location>
        <position position="57"/>
    </location>
</feature>
<dbReference type="SMART" id="SM00936">
    <property type="entry name" value="PBP5_C"/>
    <property type="match status" value="1"/>
</dbReference>
<dbReference type="GO" id="GO:0009002">
    <property type="term" value="F:serine-type D-Ala-D-Ala carboxypeptidase activity"/>
    <property type="evidence" value="ECO:0007669"/>
    <property type="project" value="UniProtKB-EC"/>
</dbReference>
<evidence type="ECO:0000256" key="13">
    <source>
        <dbReference type="PIRSR" id="PIRSR618044-1"/>
    </source>
</evidence>
<dbReference type="PANTHER" id="PTHR21581:SF6">
    <property type="entry name" value="TRAFFICKING PROTEIN PARTICLE COMPLEX SUBUNIT 12"/>
    <property type="match status" value="1"/>
</dbReference>
<dbReference type="InterPro" id="IPR012907">
    <property type="entry name" value="Peptidase_S11_C"/>
</dbReference>
<reference evidence="17 18" key="1">
    <citation type="submission" date="2019-12" db="EMBL/GenBank/DDBJ databases">
        <title>Genomic-based taxomic classification of the family Erythrobacteraceae.</title>
        <authorList>
            <person name="Xu L."/>
        </authorList>
    </citation>
    <scope>NUCLEOTIDE SEQUENCE [LARGE SCALE GENOMIC DNA]</scope>
    <source>
        <strain evidence="17 18">KCTC 52259</strain>
    </source>
</reference>
<dbReference type="PRINTS" id="PR00725">
    <property type="entry name" value="DADACBPTASE1"/>
</dbReference>
<dbReference type="Pfam" id="PF00768">
    <property type="entry name" value="Peptidase_S11"/>
    <property type="match status" value="1"/>
</dbReference>
<feature type="domain" description="Peptidase S11 D-Ala-D-Ala carboxypeptidase A C-terminal" evidence="16">
    <location>
        <begin position="274"/>
        <end position="364"/>
    </location>
</feature>
<keyword evidence="6" id="KW-0645">Protease</keyword>
<organism evidence="17 18">
    <name type="scientific">Allopontixanthobacter confluentis</name>
    <dbReference type="NCBI Taxonomy" id="1849021"/>
    <lineage>
        <taxon>Bacteria</taxon>
        <taxon>Pseudomonadati</taxon>
        <taxon>Pseudomonadota</taxon>
        <taxon>Alphaproteobacteria</taxon>
        <taxon>Sphingomonadales</taxon>
        <taxon>Erythrobacteraceae</taxon>
        <taxon>Allopontixanthobacter</taxon>
    </lineage>
</organism>
<dbReference type="EMBL" id="WTYU01000001">
    <property type="protein sequence ID" value="MXP14104.1"/>
    <property type="molecule type" value="Genomic_DNA"/>
</dbReference>
<dbReference type="InterPro" id="IPR037167">
    <property type="entry name" value="Peptidase_S11_C_sf"/>
</dbReference>
<comment type="caution">
    <text evidence="17">The sequence shown here is derived from an EMBL/GenBank/DDBJ whole genome shotgun (WGS) entry which is preliminary data.</text>
</comment>
<evidence type="ECO:0000256" key="12">
    <source>
        <dbReference type="ARBA" id="ARBA00034000"/>
    </source>
</evidence>
<dbReference type="Gene3D" id="3.40.710.10">
    <property type="entry name" value="DD-peptidase/beta-lactamase superfamily"/>
    <property type="match status" value="1"/>
</dbReference>
<dbReference type="InterPro" id="IPR018044">
    <property type="entry name" value="Peptidase_S11"/>
</dbReference>
<keyword evidence="8" id="KW-0378">Hydrolase</keyword>
<dbReference type="GO" id="GO:0009252">
    <property type="term" value="P:peptidoglycan biosynthetic process"/>
    <property type="evidence" value="ECO:0007669"/>
    <property type="project" value="UniProtKB-UniPathway"/>
</dbReference>
<dbReference type="UniPathway" id="UPA00219"/>
<evidence type="ECO:0000256" key="7">
    <source>
        <dbReference type="ARBA" id="ARBA00022729"/>
    </source>
</evidence>
<keyword evidence="18" id="KW-1185">Reference proteome</keyword>
<evidence type="ECO:0000256" key="5">
    <source>
        <dbReference type="ARBA" id="ARBA00022645"/>
    </source>
</evidence>
<evidence type="ECO:0000313" key="18">
    <source>
        <dbReference type="Proteomes" id="UP000473531"/>
    </source>
</evidence>
<feature type="active site" evidence="13">
    <location>
        <position position="120"/>
    </location>
</feature>
<comment type="function">
    <text evidence="1">Removes C-terminal D-alanyl residues from sugar-peptide cell wall precursors.</text>
</comment>
<evidence type="ECO:0000259" key="16">
    <source>
        <dbReference type="SMART" id="SM00936"/>
    </source>
</evidence>
<keyword evidence="11" id="KW-0961">Cell wall biogenesis/degradation</keyword>
<dbReference type="Pfam" id="PF07943">
    <property type="entry name" value="PBP5_C"/>
    <property type="match status" value="1"/>
</dbReference>
<keyword evidence="7" id="KW-0732">Signal</keyword>
<dbReference type="GO" id="GO:0071555">
    <property type="term" value="P:cell wall organization"/>
    <property type="evidence" value="ECO:0007669"/>
    <property type="project" value="UniProtKB-KW"/>
</dbReference>
<evidence type="ECO:0000256" key="1">
    <source>
        <dbReference type="ARBA" id="ARBA00003217"/>
    </source>
</evidence>
<keyword evidence="5 17" id="KW-0121">Carboxypeptidase</keyword>
<evidence type="ECO:0000256" key="10">
    <source>
        <dbReference type="ARBA" id="ARBA00022984"/>
    </source>
</evidence>
<feature type="binding site" evidence="14">
    <location>
        <position position="224"/>
    </location>
    <ligand>
        <name>substrate</name>
    </ligand>
</feature>
<dbReference type="InterPro" id="IPR012338">
    <property type="entry name" value="Beta-lactam/transpept-like"/>
</dbReference>
<dbReference type="InterPro" id="IPR001967">
    <property type="entry name" value="Peptidase_S11_N"/>
</dbReference>
<dbReference type="EC" id="3.4.16.4" evidence="4"/>
<dbReference type="PANTHER" id="PTHR21581">
    <property type="entry name" value="D-ALANYL-D-ALANINE CARBOXYPEPTIDASE"/>
    <property type="match status" value="1"/>
</dbReference>
<keyword evidence="9" id="KW-0133">Cell shape</keyword>
<dbReference type="RefSeq" id="WP_160600305.1">
    <property type="nucleotide sequence ID" value="NZ_WTYU01000001.1"/>
</dbReference>
<comment type="similarity">
    <text evidence="3 15">Belongs to the peptidase S11 family.</text>
</comment>
<dbReference type="Gene3D" id="2.60.410.10">
    <property type="entry name" value="D-Ala-D-Ala carboxypeptidase, C-terminal domain"/>
    <property type="match status" value="1"/>
</dbReference>
<evidence type="ECO:0000256" key="15">
    <source>
        <dbReference type="RuleBase" id="RU004016"/>
    </source>
</evidence>
<proteinExistence type="inferred from homology"/>
<evidence type="ECO:0000256" key="14">
    <source>
        <dbReference type="PIRSR" id="PIRSR618044-2"/>
    </source>
</evidence>